<feature type="transmembrane region" description="Helical" evidence="6">
    <location>
        <begin position="118"/>
        <end position="137"/>
    </location>
</feature>
<keyword evidence="5 6" id="KW-0472">Membrane</keyword>
<dbReference type="GO" id="GO:0016020">
    <property type="term" value="C:membrane"/>
    <property type="evidence" value="ECO:0007669"/>
    <property type="project" value="UniProtKB-SubCell"/>
</dbReference>
<dbReference type="PANTHER" id="PTHR10057">
    <property type="entry name" value="PERIPHERAL-TYPE BENZODIAZEPINE RECEPTOR"/>
    <property type="match status" value="1"/>
</dbReference>
<evidence type="ECO:0000256" key="5">
    <source>
        <dbReference type="ARBA" id="ARBA00023136"/>
    </source>
</evidence>
<dbReference type="GO" id="GO:0033013">
    <property type="term" value="P:tetrapyrrole metabolic process"/>
    <property type="evidence" value="ECO:0007669"/>
    <property type="project" value="UniProtKB-ARBA"/>
</dbReference>
<evidence type="ECO:0000256" key="2">
    <source>
        <dbReference type="ARBA" id="ARBA00007524"/>
    </source>
</evidence>
<dbReference type="EMBL" id="JBHUDM010000002">
    <property type="protein sequence ID" value="MFD1641468.1"/>
    <property type="molecule type" value="Genomic_DNA"/>
</dbReference>
<accession>A0ABD6D8M9</accession>
<proteinExistence type="inferred from homology"/>
<dbReference type="Proteomes" id="UP001597052">
    <property type="component" value="Unassembled WGS sequence"/>
</dbReference>
<comment type="caution">
    <text evidence="7">The sequence shown here is derived from an EMBL/GenBank/DDBJ whole genome shotgun (WGS) entry which is preliminary data.</text>
</comment>
<evidence type="ECO:0000256" key="1">
    <source>
        <dbReference type="ARBA" id="ARBA00004141"/>
    </source>
</evidence>
<evidence type="ECO:0000256" key="4">
    <source>
        <dbReference type="ARBA" id="ARBA00022989"/>
    </source>
</evidence>
<sequence length="169" mass="18804">MSLSQRLQPTGRLDRRDLIGALAAALLVNLIGASGVVFTDPNSQWFQSLTLPWFYPPPWAFGVVWTLLFTLIGVAAYLVYRQGIGRRPVRIALGLFGLQLLVNVAWSPAFFALQDPPLALGVIALLWLLIVATVRAFDRVDRRAALLLVPYLAWVSFAAVLNYTIWQLN</sequence>
<dbReference type="InterPro" id="IPR004307">
    <property type="entry name" value="TspO_MBR"/>
</dbReference>
<feature type="transmembrane region" description="Helical" evidence="6">
    <location>
        <begin position="144"/>
        <end position="166"/>
    </location>
</feature>
<feature type="transmembrane region" description="Helical" evidence="6">
    <location>
        <begin position="59"/>
        <end position="80"/>
    </location>
</feature>
<dbReference type="Pfam" id="PF03073">
    <property type="entry name" value="TspO_MBR"/>
    <property type="match status" value="1"/>
</dbReference>
<dbReference type="InterPro" id="IPR038330">
    <property type="entry name" value="TspO/MBR-related_sf"/>
</dbReference>
<feature type="transmembrane region" description="Helical" evidence="6">
    <location>
        <begin position="92"/>
        <end position="112"/>
    </location>
</feature>
<evidence type="ECO:0000313" key="7">
    <source>
        <dbReference type="EMBL" id="MFD1641468.1"/>
    </source>
</evidence>
<keyword evidence="3 6" id="KW-0812">Transmembrane</keyword>
<evidence type="ECO:0000256" key="3">
    <source>
        <dbReference type="ARBA" id="ARBA00022692"/>
    </source>
</evidence>
<protein>
    <submittedName>
        <fullName evidence="7">TspO/MBR family protein</fullName>
    </submittedName>
</protein>
<dbReference type="Gene3D" id="1.20.1260.100">
    <property type="entry name" value="TspO/MBR protein"/>
    <property type="match status" value="1"/>
</dbReference>
<comment type="similarity">
    <text evidence="2">Belongs to the TspO/BZRP family.</text>
</comment>
<evidence type="ECO:0000313" key="8">
    <source>
        <dbReference type="Proteomes" id="UP001597052"/>
    </source>
</evidence>
<reference evidence="7 8" key="1">
    <citation type="journal article" date="2019" name="Int. J. Syst. Evol. Microbiol.">
        <title>The Global Catalogue of Microorganisms (GCM) 10K type strain sequencing project: providing services to taxonomists for standard genome sequencing and annotation.</title>
        <authorList>
            <consortium name="The Broad Institute Genomics Platform"/>
            <consortium name="The Broad Institute Genome Sequencing Center for Infectious Disease"/>
            <person name="Wu L."/>
            <person name="Ma J."/>
        </authorList>
    </citation>
    <scope>NUCLEOTIDE SEQUENCE [LARGE SCALE GENOMIC DNA]</scope>
    <source>
        <strain evidence="7 8">CGMCC 1.10593</strain>
    </source>
</reference>
<dbReference type="PIRSF" id="PIRSF005859">
    <property type="entry name" value="PBR"/>
    <property type="match status" value="1"/>
</dbReference>
<feature type="transmembrane region" description="Helical" evidence="6">
    <location>
        <begin position="21"/>
        <end position="39"/>
    </location>
</feature>
<keyword evidence="8" id="KW-1185">Reference proteome</keyword>
<organism evidence="7 8">
    <name type="scientific">Halohasta litorea</name>
    <dbReference type="NCBI Taxonomy" id="869891"/>
    <lineage>
        <taxon>Archaea</taxon>
        <taxon>Methanobacteriati</taxon>
        <taxon>Methanobacteriota</taxon>
        <taxon>Stenosarchaea group</taxon>
        <taxon>Halobacteria</taxon>
        <taxon>Halobacteriales</taxon>
        <taxon>Haloferacaceae</taxon>
        <taxon>Halohasta</taxon>
    </lineage>
</organism>
<dbReference type="RefSeq" id="WP_256396928.1">
    <property type="nucleotide sequence ID" value="NZ_JANHDJ010000005.1"/>
</dbReference>
<name>A0ABD6D8M9_9EURY</name>
<dbReference type="FunFam" id="1.20.1260.100:FF:000001">
    <property type="entry name" value="translocator protein 2"/>
    <property type="match status" value="1"/>
</dbReference>
<dbReference type="PANTHER" id="PTHR10057:SF0">
    <property type="entry name" value="TRANSLOCATOR PROTEIN"/>
    <property type="match status" value="1"/>
</dbReference>
<dbReference type="AlphaFoldDB" id="A0ABD6D8M9"/>
<dbReference type="CDD" id="cd15904">
    <property type="entry name" value="TSPO_MBR"/>
    <property type="match status" value="1"/>
</dbReference>
<evidence type="ECO:0000256" key="6">
    <source>
        <dbReference type="SAM" id="Phobius"/>
    </source>
</evidence>
<comment type="subcellular location">
    <subcellularLocation>
        <location evidence="1">Membrane</location>
        <topology evidence="1">Multi-pass membrane protein</topology>
    </subcellularLocation>
</comment>
<gene>
    <name evidence="7" type="ORF">ACFSBW_06220</name>
</gene>
<keyword evidence="4 6" id="KW-1133">Transmembrane helix</keyword>